<dbReference type="InterPro" id="IPR027485">
    <property type="entry name" value="AMMECR1_N"/>
</dbReference>
<dbReference type="Pfam" id="PF01871">
    <property type="entry name" value="AMMECR1"/>
    <property type="match status" value="1"/>
</dbReference>
<dbReference type="Gene3D" id="3.30.700.20">
    <property type="entry name" value="Hypothetical protein ph0010, domain 1"/>
    <property type="match status" value="1"/>
</dbReference>
<reference evidence="2" key="1">
    <citation type="journal article" date="2022" name="Proc. Natl. Acad. Sci. U.S.A.">
        <title>Life cycle and functional genomics of the unicellular red alga Galdieria for elucidating algal and plant evolution and industrial use.</title>
        <authorList>
            <person name="Hirooka S."/>
            <person name="Itabashi T."/>
            <person name="Ichinose T.M."/>
            <person name="Onuma R."/>
            <person name="Fujiwara T."/>
            <person name="Yamashita S."/>
            <person name="Jong L.W."/>
            <person name="Tomita R."/>
            <person name="Iwane A.H."/>
            <person name="Miyagishima S.Y."/>
        </authorList>
    </citation>
    <scope>NUCLEOTIDE SEQUENCE</scope>
    <source>
        <strain evidence="2">NBRC 102759</strain>
    </source>
</reference>
<reference evidence="2" key="2">
    <citation type="submission" date="2022-01" db="EMBL/GenBank/DDBJ databases">
        <authorList>
            <person name="Hirooka S."/>
            <person name="Miyagishima S.Y."/>
        </authorList>
    </citation>
    <scope>NUCLEOTIDE SEQUENCE</scope>
    <source>
        <strain evidence="2">NBRC 102759</strain>
    </source>
</reference>
<dbReference type="OrthoDB" id="3708at2759"/>
<dbReference type="InterPro" id="IPR023473">
    <property type="entry name" value="AMMECR1"/>
</dbReference>
<dbReference type="PROSITE" id="PS51112">
    <property type="entry name" value="AMMECR1"/>
    <property type="match status" value="1"/>
</dbReference>
<feature type="domain" description="AMMECR1" evidence="1">
    <location>
        <begin position="30"/>
        <end position="229"/>
    </location>
</feature>
<gene>
    <name evidence="2" type="ORF">GpartN1_g2186.t1</name>
</gene>
<sequence>MGGENHYSPELNSDTFQSKQHDKAAGSILLRKDSNVSLLDLCLFAFDLLISRLRHVSEPTCPVSIPDNDEYALFVTWNKTNRDVERAQLRGCIGTLTPLNLRRAIHTYTLASAFRDKRFPPICSEELENLSVSVSLLYDFLTGRDVYDWQVGVHGVIIDFLDKGSAYSATYLPEVCLEQGWTKEQCISSLIRKSGYRNTISENLLKTVRLTRYSSKKYSLSYSEYLHHRKKCT</sequence>
<dbReference type="NCBIfam" id="TIGR00296">
    <property type="entry name" value="TIGR00296 family protein"/>
    <property type="match status" value="1"/>
</dbReference>
<dbReference type="EMBL" id="BQMJ01000015">
    <property type="protein sequence ID" value="GJQ10395.1"/>
    <property type="molecule type" value="Genomic_DNA"/>
</dbReference>
<protein>
    <recommendedName>
        <fullName evidence="1">AMMECR1 domain-containing protein</fullName>
    </recommendedName>
</protein>
<accession>A0A9C7PU18</accession>
<evidence type="ECO:0000313" key="2">
    <source>
        <dbReference type="EMBL" id="GJQ10395.1"/>
    </source>
</evidence>
<name>A0A9C7PU18_9RHOD</name>
<proteinExistence type="predicted"/>
<dbReference type="PANTHER" id="PTHR13016:SF0">
    <property type="entry name" value="AMME SYNDROME CANDIDATE GENE 1 PROTEIN"/>
    <property type="match status" value="1"/>
</dbReference>
<keyword evidence="3" id="KW-1185">Reference proteome</keyword>
<dbReference type="Gene3D" id="3.30.1490.150">
    <property type="entry name" value="Hypothetical protein ph0010, domain 2"/>
    <property type="match status" value="1"/>
</dbReference>
<dbReference type="SUPFAM" id="SSF143447">
    <property type="entry name" value="AMMECR1-like"/>
    <property type="match status" value="1"/>
</dbReference>
<evidence type="ECO:0000259" key="1">
    <source>
        <dbReference type="PROSITE" id="PS51112"/>
    </source>
</evidence>
<dbReference type="AlphaFoldDB" id="A0A9C7PU18"/>
<dbReference type="PANTHER" id="PTHR13016">
    <property type="entry name" value="AMMECR1 HOMOLOG"/>
    <property type="match status" value="1"/>
</dbReference>
<dbReference type="Proteomes" id="UP001061958">
    <property type="component" value="Unassembled WGS sequence"/>
</dbReference>
<dbReference type="InterPro" id="IPR036071">
    <property type="entry name" value="AMMECR1_dom_sf"/>
</dbReference>
<organism evidence="2 3">
    <name type="scientific">Galdieria partita</name>
    <dbReference type="NCBI Taxonomy" id="83374"/>
    <lineage>
        <taxon>Eukaryota</taxon>
        <taxon>Rhodophyta</taxon>
        <taxon>Bangiophyceae</taxon>
        <taxon>Galdieriales</taxon>
        <taxon>Galdieriaceae</taxon>
        <taxon>Galdieria</taxon>
    </lineage>
</organism>
<comment type="caution">
    <text evidence="2">The sequence shown here is derived from an EMBL/GenBank/DDBJ whole genome shotgun (WGS) entry which is preliminary data.</text>
</comment>
<evidence type="ECO:0000313" key="3">
    <source>
        <dbReference type="Proteomes" id="UP001061958"/>
    </source>
</evidence>
<dbReference type="InterPro" id="IPR002733">
    <property type="entry name" value="AMMECR1_domain"/>
</dbReference>